<comment type="caution">
    <text evidence="1">The sequence shown here is derived from an EMBL/GenBank/DDBJ whole genome shotgun (WGS) entry which is preliminary data.</text>
</comment>
<sequence>MTDVSHAHASPRDYTLPEGCPACGADLPVRVSAAGTHGVCKHCGWFGRPLLTVTHQGLRITYEGAQA</sequence>
<dbReference type="EMBL" id="JAPNKA010000001">
    <property type="protein sequence ID" value="MCY1078089.1"/>
    <property type="molecule type" value="Genomic_DNA"/>
</dbReference>
<dbReference type="RefSeq" id="WP_267536885.1">
    <property type="nucleotide sequence ID" value="NZ_JAPNKA010000001.1"/>
</dbReference>
<keyword evidence="2" id="KW-1185">Reference proteome</keyword>
<proteinExistence type="predicted"/>
<protein>
    <submittedName>
        <fullName evidence="1">Uncharacterized protein</fullName>
    </submittedName>
</protein>
<gene>
    <name evidence="1" type="ORF">OV287_26800</name>
</gene>
<accession>A0ABT4A8V9</accession>
<name>A0ABT4A8V9_9BACT</name>
<reference evidence="1 2" key="1">
    <citation type="submission" date="2022-11" db="EMBL/GenBank/DDBJ databases">
        <title>Minimal conservation of predation-associated metabolite biosynthetic gene clusters underscores biosynthetic potential of Myxococcota including descriptions for ten novel species: Archangium lansinium sp. nov., Myxococcus landrumus sp. nov., Nannocystis bai.</title>
        <authorList>
            <person name="Ahearne A."/>
            <person name="Stevens C."/>
            <person name="Phillips K."/>
        </authorList>
    </citation>
    <scope>NUCLEOTIDE SEQUENCE [LARGE SCALE GENOMIC DNA]</scope>
    <source>
        <strain evidence="1 2">MIWBW</strain>
    </source>
</reference>
<organism evidence="1 2">
    <name type="scientific">Archangium lansingense</name>
    <dbReference type="NCBI Taxonomy" id="2995310"/>
    <lineage>
        <taxon>Bacteria</taxon>
        <taxon>Pseudomonadati</taxon>
        <taxon>Myxococcota</taxon>
        <taxon>Myxococcia</taxon>
        <taxon>Myxococcales</taxon>
        <taxon>Cystobacterineae</taxon>
        <taxon>Archangiaceae</taxon>
        <taxon>Archangium</taxon>
    </lineage>
</organism>
<dbReference type="Proteomes" id="UP001207654">
    <property type="component" value="Unassembled WGS sequence"/>
</dbReference>
<evidence type="ECO:0000313" key="2">
    <source>
        <dbReference type="Proteomes" id="UP001207654"/>
    </source>
</evidence>
<evidence type="ECO:0000313" key="1">
    <source>
        <dbReference type="EMBL" id="MCY1078089.1"/>
    </source>
</evidence>